<dbReference type="PRINTS" id="PR00344">
    <property type="entry name" value="BCTRLSENSOR"/>
</dbReference>
<dbReference type="EC" id="2.7.13.3" evidence="2"/>
<dbReference type="InterPro" id="IPR036097">
    <property type="entry name" value="HisK_dim/P_sf"/>
</dbReference>
<dbReference type="PROSITE" id="PS50109">
    <property type="entry name" value="HIS_KIN"/>
    <property type="match status" value="1"/>
</dbReference>
<evidence type="ECO:0000313" key="9">
    <source>
        <dbReference type="EMBL" id="WDR07073.1"/>
    </source>
</evidence>
<reference evidence="9 10" key="1">
    <citation type="submission" date="2023-02" db="EMBL/GenBank/DDBJ databases">
        <title>Devosia chondri sp. nov., isolated from the phycosphere of marine algae.</title>
        <authorList>
            <person name="Kim J.M."/>
            <person name="Lee J.K."/>
            <person name="Choi B.J."/>
            <person name="Bayburt H."/>
            <person name="Jeon C.O."/>
        </authorList>
    </citation>
    <scope>NUCLEOTIDE SEQUENCE [LARGE SCALE GENOMIC DNA]</scope>
    <source>
        <strain evidence="9 10">G2-5</strain>
    </source>
</reference>
<dbReference type="InterPro" id="IPR011006">
    <property type="entry name" value="CheY-like_superfamily"/>
</dbReference>
<accession>A0ABY7Z0B0</accession>
<dbReference type="CDD" id="cd00156">
    <property type="entry name" value="REC"/>
    <property type="match status" value="1"/>
</dbReference>
<evidence type="ECO:0000313" key="10">
    <source>
        <dbReference type="Proteomes" id="UP001222118"/>
    </source>
</evidence>
<dbReference type="SMART" id="SM00387">
    <property type="entry name" value="HATPase_c"/>
    <property type="match status" value="1"/>
</dbReference>
<dbReference type="Pfam" id="PF00072">
    <property type="entry name" value="Response_reg"/>
    <property type="match status" value="1"/>
</dbReference>
<evidence type="ECO:0000259" key="7">
    <source>
        <dbReference type="PROSITE" id="PS50109"/>
    </source>
</evidence>
<dbReference type="Gene3D" id="3.30.450.20">
    <property type="entry name" value="PAS domain"/>
    <property type="match status" value="1"/>
</dbReference>
<keyword evidence="5" id="KW-0418">Kinase</keyword>
<gene>
    <name evidence="9" type="ORF">PSQ90_06455</name>
</gene>
<dbReference type="CDD" id="cd00082">
    <property type="entry name" value="HisKA"/>
    <property type="match status" value="1"/>
</dbReference>
<dbReference type="Proteomes" id="UP001222118">
    <property type="component" value="Chromosome"/>
</dbReference>
<dbReference type="SUPFAM" id="SSF52172">
    <property type="entry name" value="CheY-like"/>
    <property type="match status" value="1"/>
</dbReference>
<dbReference type="PROSITE" id="PS50110">
    <property type="entry name" value="RESPONSE_REGULATORY"/>
    <property type="match status" value="1"/>
</dbReference>
<dbReference type="SUPFAM" id="SSF47384">
    <property type="entry name" value="Homodimeric domain of signal transducing histidine kinase"/>
    <property type="match status" value="1"/>
</dbReference>
<keyword evidence="10" id="KW-1185">Reference proteome</keyword>
<evidence type="ECO:0000256" key="2">
    <source>
        <dbReference type="ARBA" id="ARBA00012438"/>
    </source>
</evidence>
<evidence type="ECO:0000256" key="6">
    <source>
        <dbReference type="PROSITE-ProRule" id="PRU00169"/>
    </source>
</evidence>
<protein>
    <recommendedName>
        <fullName evidence="2">histidine kinase</fullName>
        <ecNumber evidence="2">2.7.13.3</ecNumber>
    </recommendedName>
</protein>
<feature type="domain" description="Histidine kinase" evidence="7">
    <location>
        <begin position="177"/>
        <end position="390"/>
    </location>
</feature>
<dbReference type="Gene3D" id="1.10.287.130">
    <property type="match status" value="1"/>
</dbReference>
<dbReference type="Gene3D" id="3.40.50.2300">
    <property type="match status" value="1"/>
</dbReference>
<evidence type="ECO:0000256" key="3">
    <source>
        <dbReference type="ARBA" id="ARBA00022553"/>
    </source>
</evidence>
<organism evidence="9 10">
    <name type="scientific">Devosia rhodophyticola</name>
    <dbReference type="NCBI Taxonomy" id="3026423"/>
    <lineage>
        <taxon>Bacteria</taxon>
        <taxon>Pseudomonadati</taxon>
        <taxon>Pseudomonadota</taxon>
        <taxon>Alphaproteobacteria</taxon>
        <taxon>Hyphomicrobiales</taxon>
        <taxon>Devosiaceae</taxon>
        <taxon>Devosia</taxon>
    </lineage>
</organism>
<comment type="catalytic activity">
    <reaction evidence="1">
        <text>ATP + protein L-histidine = ADP + protein N-phospho-L-histidine.</text>
        <dbReference type="EC" id="2.7.13.3"/>
    </reaction>
</comment>
<dbReference type="InterPro" id="IPR004358">
    <property type="entry name" value="Sig_transdc_His_kin-like_C"/>
</dbReference>
<dbReference type="Pfam" id="PF00512">
    <property type="entry name" value="HisKA"/>
    <property type="match status" value="1"/>
</dbReference>
<dbReference type="SMART" id="SM00388">
    <property type="entry name" value="HisKA"/>
    <property type="match status" value="1"/>
</dbReference>
<dbReference type="Pfam" id="PF12860">
    <property type="entry name" value="PAS_7"/>
    <property type="match status" value="1"/>
</dbReference>
<dbReference type="InterPro" id="IPR036890">
    <property type="entry name" value="HATPase_C_sf"/>
</dbReference>
<evidence type="ECO:0000256" key="5">
    <source>
        <dbReference type="ARBA" id="ARBA00022777"/>
    </source>
</evidence>
<dbReference type="RefSeq" id="WP_282212586.1">
    <property type="nucleotide sequence ID" value="NZ_CP118247.1"/>
</dbReference>
<dbReference type="InterPro" id="IPR005467">
    <property type="entry name" value="His_kinase_dom"/>
</dbReference>
<evidence type="ECO:0000259" key="8">
    <source>
        <dbReference type="PROSITE" id="PS50110"/>
    </source>
</evidence>
<proteinExistence type="predicted"/>
<dbReference type="PANTHER" id="PTHR43047:SF9">
    <property type="entry name" value="HISTIDINE KINASE"/>
    <property type="match status" value="1"/>
</dbReference>
<evidence type="ECO:0000256" key="1">
    <source>
        <dbReference type="ARBA" id="ARBA00000085"/>
    </source>
</evidence>
<keyword evidence="4" id="KW-0808">Transferase</keyword>
<dbReference type="InterPro" id="IPR003594">
    <property type="entry name" value="HATPase_dom"/>
</dbReference>
<evidence type="ECO:0000256" key="4">
    <source>
        <dbReference type="ARBA" id="ARBA00022679"/>
    </source>
</evidence>
<dbReference type="InterPro" id="IPR001789">
    <property type="entry name" value="Sig_transdc_resp-reg_receiver"/>
</dbReference>
<feature type="domain" description="Response regulatory" evidence="8">
    <location>
        <begin position="413"/>
        <end position="529"/>
    </location>
</feature>
<feature type="modified residue" description="4-aspartylphosphate" evidence="6">
    <location>
        <position position="464"/>
    </location>
</feature>
<dbReference type="PANTHER" id="PTHR43047">
    <property type="entry name" value="TWO-COMPONENT HISTIDINE PROTEIN KINASE"/>
    <property type="match status" value="1"/>
</dbReference>
<dbReference type="SMART" id="SM00448">
    <property type="entry name" value="REC"/>
    <property type="match status" value="1"/>
</dbReference>
<keyword evidence="3 6" id="KW-0597">Phosphoprotein</keyword>
<dbReference type="Gene3D" id="3.30.565.10">
    <property type="entry name" value="Histidine kinase-like ATPase, C-terminal domain"/>
    <property type="match status" value="1"/>
</dbReference>
<name>A0ABY7Z0B0_9HYPH</name>
<dbReference type="EMBL" id="CP118247">
    <property type="protein sequence ID" value="WDR07073.1"/>
    <property type="molecule type" value="Genomic_DNA"/>
</dbReference>
<dbReference type="SUPFAM" id="SSF55874">
    <property type="entry name" value="ATPase domain of HSP90 chaperone/DNA topoisomerase II/histidine kinase"/>
    <property type="match status" value="1"/>
</dbReference>
<dbReference type="InterPro" id="IPR003661">
    <property type="entry name" value="HisK_dim/P_dom"/>
</dbReference>
<sequence>MDLSREADANQLRQAMDHIPQGIAVFDADLRLVMSNQQYGELLALPAWLSVPATALLDICLFVGQRGDFGPGDPLQLAQERVQKLLGSAQTVSQRMGNAGQMLEFHTARLPDGGLTISLSDVTARAEAERALAQVNLSLEARVSERTAALTRVNSELEQARAKADAANHDKTRFLAAASHDLLQPLNAARLYTSTLIERAKATGLGELAQSIEASLTAVEDIMSALLDMSRIDSGALRPAPAPVRVRDLLTKIEVEFGPMARERGVQLVVIPTKATVVADRMLVGRILQNLVSNAIKYTPPGGRVLVGARRRGSRIRLDVIDSGIGFNKDQHKLVFAEFSRLERGARMAQGLGLGLSIVQRLVTALGLVLELDSIEGHGSRFSLFLAAARDDQRADEPDLPEREVSFGLLDLRILCVDNERTILEAMEGLLTHWGCDVRSARSLREIDRGRLIEGWSPDLVLMDYHLEQTSGLDAIEWLRHNVGGHLPAALVTADRSPTVRALAEERGIAVVTKPVKPAALRAAITGLASQSGRTNKSPIG</sequence>
<dbReference type="Pfam" id="PF02518">
    <property type="entry name" value="HATPase_c"/>
    <property type="match status" value="1"/>
</dbReference>